<dbReference type="RefSeq" id="WP_042158373.1">
    <property type="nucleotide sequence ID" value="NZ_BBNO01000007.1"/>
</dbReference>
<dbReference type="InterPro" id="IPR006311">
    <property type="entry name" value="TAT_signal"/>
</dbReference>
<feature type="region of interest" description="Disordered" evidence="2">
    <location>
        <begin position="26"/>
        <end position="47"/>
    </location>
</feature>
<dbReference type="InterPro" id="IPR007466">
    <property type="entry name" value="Peptidyl-Arg-deiminase_porph"/>
</dbReference>
<dbReference type="PROSITE" id="PS51318">
    <property type="entry name" value="TAT"/>
    <property type="match status" value="1"/>
</dbReference>
<sequence>MEISRRQTLQAAVATALGGALSGCGTPDRDGAASPGADAVPAAARPGGGWRLPDEAHPHEATYMSWPSRRIWGPDTAGVRADIARLARTVAEFEPVLLLAGDRDAKAAQRACGSGVEVVPVPVDDLWMRDTGPVFVLGPDGVAGVDLNFNGWGGKQEHGHDRRVARAILADARIPRIKAPLISEGGAVEGDGRGTLMVAESSLVNDNRNPGKTRADLERELKDLFGARKVIWVKGVKGKDITDYHIDALARFSAPGVVVLSTPAQNAPRNAFTGAYEQARSVLDRAVDARGKRIEVVELPEPSDFGRRGKEFLACYVNYYVANGAVVMPRFGDRKADSRAAAILREQYPGRKVVQVPVDNIGEGGGGIHCSTQQLPTADRRSPDPVADPLTAPRG</sequence>
<evidence type="ECO:0000313" key="4">
    <source>
        <dbReference type="Proteomes" id="UP000048965"/>
    </source>
</evidence>
<dbReference type="GO" id="GO:0009446">
    <property type="term" value="P:putrescine biosynthetic process"/>
    <property type="evidence" value="ECO:0007669"/>
    <property type="project" value="InterPro"/>
</dbReference>
<accession>A0A0P4RB60</accession>
<organism evidence="3 4">
    <name type="scientific">Streptomyces lydicamycinicus</name>
    <dbReference type="NCBI Taxonomy" id="1546107"/>
    <lineage>
        <taxon>Bacteria</taxon>
        <taxon>Bacillati</taxon>
        <taxon>Actinomycetota</taxon>
        <taxon>Actinomycetes</taxon>
        <taxon>Kitasatosporales</taxon>
        <taxon>Streptomycetaceae</taxon>
        <taxon>Streptomyces</taxon>
    </lineage>
</organism>
<comment type="caution">
    <text evidence="3">The sequence shown here is derived from an EMBL/GenBank/DDBJ whole genome shotgun (WGS) entry which is preliminary data.</text>
</comment>
<dbReference type="SUPFAM" id="SSF55909">
    <property type="entry name" value="Pentein"/>
    <property type="match status" value="1"/>
</dbReference>
<protein>
    <recommendedName>
        <fullName evidence="5">Peptidyl-arginine deiminase</fullName>
    </recommendedName>
</protein>
<keyword evidence="1" id="KW-0378">Hydrolase</keyword>
<evidence type="ECO:0000313" key="3">
    <source>
        <dbReference type="EMBL" id="GAO10762.1"/>
    </source>
</evidence>
<reference evidence="3 4" key="2">
    <citation type="journal article" date="2015" name="Stand. Genomic Sci.">
        <title>Draft genome sequence of marine-derived Streptomyces sp. TP-A0598, a producer of anti-MRSA antibiotic lydicamycins.</title>
        <authorList>
            <person name="Komaki H."/>
            <person name="Ichikawa N."/>
            <person name="Hosoyama A."/>
            <person name="Fujita N."/>
            <person name="Igarashi Y."/>
        </authorList>
    </citation>
    <scope>NUCLEOTIDE SEQUENCE [LARGE SCALE GENOMIC DNA]</scope>
    <source>
        <strain evidence="3 4">NBRC 110027</strain>
    </source>
</reference>
<keyword evidence="4" id="KW-1185">Reference proteome</keyword>
<dbReference type="PANTHER" id="PTHR31377">
    <property type="entry name" value="AGMATINE DEIMINASE-RELATED"/>
    <property type="match status" value="1"/>
</dbReference>
<name>A0A0P4RB60_9ACTN</name>
<feature type="compositionally biased region" description="Low complexity" evidence="2">
    <location>
        <begin position="32"/>
        <end position="45"/>
    </location>
</feature>
<dbReference type="OrthoDB" id="9808013at2"/>
<dbReference type="Gene3D" id="3.75.10.10">
    <property type="entry name" value="L-arginine/glycine Amidinotransferase, Chain A"/>
    <property type="match status" value="1"/>
</dbReference>
<feature type="region of interest" description="Disordered" evidence="2">
    <location>
        <begin position="364"/>
        <end position="395"/>
    </location>
</feature>
<evidence type="ECO:0008006" key="5">
    <source>
        <dbReference type="Google" id="ProtNLM"/>
    </source>
</evidence>
<dbReference type="Pfam" id="PF04371">
    <property type="entry name" value="PAD_porph"/>
    <property type="match status" value="1"/>
</dbReference>
<dbReference type="EMBL" id="BBNO01000007">
    <property type="protein sequence ID" value="GAO10762.1"/>
    <property type="molecule type" value="Genomic_DNA"/>
</dbReference>
<reference evidence="4" key="1">
    <citation type="submission" date="2014-09" db="EMBL/GenBank/DDBJ databases">
        <title>Whole genome shotgun sequence of Streptomyces sp. NBRC 110027.</title>
        <authorList>
            <person name="Komaki H."/>
            <person name="Ichikawa N."/>
            <person name="Katano-Makiyama Y."/>
            <person name="Hosoyama A."/>
            <person name="Hashimoto M."/>
            <person name="Uohara A."/>
            <person name="Kitahashi Y."/>
            <person name="Ohji S."/>
            <person name="Kimura A."/>
            <person name="Yamazoe A."/>
            <person name="Igarashi Y."/>
            <person name="Fujita N."/>
        </authorList>
    </citation>
    <scope>NUCLEOTIDE SEQUENCE [LARGE SCALE GENOMIC DNA]</scope>
    <source>
        <strain evidence="4">NBRC 110027</strain>
    </source>
</reference>
<gene>
    <name evidence="3" type="ORF">TPA0598_07_04860</name>
</gene>
<proteinExistence type="predicted"/>
<dbReference type="AlphaFoldDB" id="A0A0P4RB60"/>
<dbReference type="Proteomes" id="UP000048965">
    <property type="component" value="Unassembled WGS sequence"/>
</dbReference>
<dbReference type="GO" id="GO:0004668">
    <property type="term" value="F:protein-arginine deiminase activity"/>
    <property type="evidence" value="ECO:0007669"/>
    <property type="project" value="InterPro"/>
</dbReference>
<dbReference type="PANTHER" id="PTHR31377:SF0">
    <property type="entry name" value="AGMATINE DEIMINASE-RELATED"/>
    <property type="match status" value="1"/>
</dbReference>
<dbReference type="PROSITE" id="PS51257">
    <property type="entry name" value="PROKAR_LIPOPROTEIN"/>
    <property type="match status" value="1"/>
</dbReference>
<dbReference type="GO" id="GO:0047632">
    <property type="term" value="F:agmatine deiminase activity"/>
    <property type="evidence" value="ECO:0007669"/>
    <property type="project" value="TreeGrafter"/>
</dbReference>
<evidence type="ECO:0000256" key="2">
    <source>
        <dbReference type="SAM" id="MobiDB-lite"/>
    </source>
</evidence>
<evidence type="ECO:0000256" key="1">
    <source>
        <dbReference type="ARBA" id="ARBA00022801"/>
    </source>
</evidence>